<dbReference type="Ensembl" id="ENSMFAT00000074870.1">
    <property type="protein sequence ID" value="ENSMFAP00000056084.1"/>
    <property type="gene ID" value="ENSMFAG00000065528.1"/>
</dbReference>
<feature type="compositionally biased region" description="Low complexity" evidence="1">
    <location>
        <begin position="70"/>
        <end position="81"/>
    </location>
</feature>
<feature type="compositionally biased region" description="Low complexity" evidence="1">
    <location>
        <begin position="34"/>
        <end position="43"/>
    </location>
</feature>
<evidence type="ECO:0000313" key="2">
    <source>
        <dbReference type="Ensembl" id="ENSMFAP00000056084.1"/>
    </source>
</evidence>
<reference evidence="2 3" key="1">
    <citation type="submission" date="2013-03" db="EMBL/GenBank/DDBJ databases">
        <authorList>
            <person name="Warren W."/>
            <person name="Wilson R.K."/>
        </authorList>
    </citation>
    <scope>NUCLEOTIDE SEQUENCE</scope>
</reference>
<protein>
    <submittedName>
        <fullName evidence="2">Uncharacterized protein</fullName>
    </submittedName>
</protein>
<evidence type="ECO:0000256" key="1">
    <source>
        <dbReference type="SAM" id="MobiDB-lite"/>
    </source>
</evidence>
<dbReference type="InterPro" id="IPR042865">
    <property type="entry name" value="DRICH1-like"/>
</dbReference>
<name>A0A7N9CZK5_MACFA</name>
<reference evidence="2" key="2">
    <citation type="submission" date="2025-08" db="UniProtKB">
        <authorList>
            <consortium name="Ensembl"/>
        </authorList>
    </citation>
    <scope>IDENTIFICATION</scope>
</reference>
<feature type="compositionally biased region" description="Polar residues" evidence="1">
    <location>
        <begin position="204"/>
        <end position="215"/>
    </location>
</feature>
<dbReference type="GeneTree" id="ENSGT00520000056310"/>
<feature type="region of interest" description="Disordered" evidence="1">
    <location>
        <begin position="155"/>
        <end position="224"/>
    </location>
</feature>
<evidence type="ECO:0000313" key="3">
    <source>
        <dbReference type="Proteomes" id="UP000233100"/>
    </source>
</evidence>
<dbReference type="AlphaFoldDB" id="A0A7N9CZK5"/>
<sequence>MGCILTCCIDSSCGWCKGEEEPCYESDTYEAVAAATSESTTVEPGKLDVGATEGHDLQHISNQKMPTGPPEDSLSLKSLPPSEEDNDDAQILPSRVQGSSEDNLSLLSLPRSEGDYLDDDDAAQILPSPVQGGCCQFDSNCCSSEDNLSLLSLPRSEDDYLDDDDDAQILPSPVQARPEDDLFLRCSPQHKDEDDNDDGDVQITAWNENDLTLESISDEETYPG</sequence>
<dbReference type="PANTHER" id="PTHR15880">
    <property type="entry name" value="ASPARTATE-RICH PROTEIN 1"/>
    <property type="match status" value="1"/>
</dbReference>
<feature type="region of interest" description="Disordered" evidence="1">
    <location>
        <begin position="34"/>
        <end position="124"/>
    </location>
</feature>
<reference evidence="2" key="3">
    <citation type="submission" date="2025-09" db="UniProtKB">
        <authorList>
            <consortium name="Ensembl"/>
        </authorList>
    </citation>
    <scope>IDENTIFICATION</scope>
</reference>
<dbReference type="PANTHER" id="PTHR15880:SF0">
    <property type="entry name" value="ASPARTATE-RICH PROTEIN 1"/>
    <property type="match status" value="1"/>
</dbReference>
<organism evidence="2 3">
    <name type="scientific">Macaca fascicularis</name>
    <name type="common">Crab-eating macaque</name>
    <name type="synonym">Cynomolgus monkey</name>
    <dbReference type="NCBI Taxonomy" id="9541"/>
    <lineage>
        <taxon>Eukaryota</taxon>
        <taxon>Metazoa</taxon>
        <taxon>Chordata</taxon>
        <taxon>Craniata</taxon>
        <taxon>Vertebrata</taxon>
        <taxon>Euteleostomi</taxon>
        <taxon>Mammalia</taxon>
        <taxon>Eutheria</taxon>
        <taxon>Euarchontoglires</taxon>
        <taxon>Primates</taxon>
        <taxon>Haplorrhini</taxon>
        <taxon>Catarrhini</taxon>
        <taxon>Cercopithecidae</taxon>
        <taxon>Cercopithecinae</taxon>
        <taxon>Macaca</taxon>
    </lineage>
</organism>
<keyword evidence="3" id="KW-1185">Reference proteome</keyword>
<accession>A0A7N9CZK5</accession>
<feature type="compositionally biased region" description="Polar residues" evidence="1">
    <location>
        <begin position="96"/>
        <end position="106"/>
    </location>
</feature>
<feature type="compositionally biased region" description="Basic and acidic residues" evidence="1">
    <location>
        <begin position="177"/>
        <end position="193"/>
    </location>
</feature>
<dbReference type="Proteomes" id="UP000233100">
    <property type="component" value="Chromosome 10"/>
</dbReference>
<proteinExistence type="predicted"/>